<keyword evidence="2" id="KW-1185">Reference proteome</keyword>
<sequence length="468" mass="52122">MKTKRLSKVSVDMLRVLIVICLLCPSNHGHAKKRLVKVIEPTYYQVNKFLFGRIVVFNKESMGGIVTSEGKEILPCISPSVVNEYSGPDGVAYYYNKETRHGTLIDMDGNKVAELPDGVYSNPIQHFNKGLLHVYKLEGSKLLPTMKWGMADTSGKVVVSPVYEAMGGVSEGLINVYLNKKGGYIQTDGTVVHQMIYDEAYPFYNGVAKVGRIESGKMKYGLIDKEGNMVTPMEYDSMQDDFSDGLKAVGKLDTKSGTWSYGFIDTRGKVAVPLKYSQVGTFNEGLCAVRDKEHKYMVAFIDTRGESVIPYIDKSDVVGNVMPRFNDGACILYTAGKVGVIDKEGKAIVPFEYDNGTFLDKTPDFFNVNGAQNRVPMFVNDRAVMMHKGKWGVIDKTGRNVIPAEYNQIVGTKSHSYFLVKQNSKWGLVDAEGNMLLPAAYQALTINEDEAMVCYKENNKWGFMRIVD</sequence>
<organism evidence="1 2">
    <name type="scientific">Xylanibacter caecicola</name>
    <dbReference type="NCBI Taxonomy" id="2736294"/>
    <lineage>
        <taxon>Bacteria</taxon>
        <taxon>Pseudomonadati</taxon>
        <taxon>Bacteroidota</taxon>
        <taxon>Bacteroidia</taxon>
        <taxon>Bacteroidales</taxon>
        <taxon>Prevotellaceae</taxon>
        <taxon>Xylanibacter</taxon>
    </lineage>
</organism>
<proteinExistence type="predicted"/>
<evidence type="ECO:0000313" key="2">
    <source>
        <dbReference type="Proteomes" id="UP000820977"/>
    </source>
</evidence>
<name>A0ABX2B2A8_9BACT</name>
<dbReference type="PANTHER" id="PTHR37841">
    <property type="entry name" value="GLR2918 PROTEIN"/>
    <property type="match status" value="1"/>
</dbReference>
<evidence type="ECO:0000313" key="1">
    <source>
        <dbReference type="EMBL" id="NPE25649.1"/>
    </source>
</evidence>
<gene>
    <name evidence="1" type="ORF">HPS54_09010</name>
</gene>
<accession>A0ABX2B2A8</accession>
<dbReference type="EMBL" id="JABKKJ010000015">
    <property type="protein sequence ID" value="NPE25649.1"/>
    <property type="molecule type" value="Genomic_DNA"/>
</dbReference>
<reference evidence="1 2" key="1">
    <citation type="submission" date="2020-05" db="EMBL/GenBank/DDBJ databases">
        <title>Distinct polysaccharide utilization as determinants for interspecies competition between intestinal Prevotella spp.</title>
        <authorList>
            <person name="Galvez E.J.C."/>
            <person name="Iljazovic A."/>
            <person name="Strowig T."/>
        </authorList>
    </citation>
    <scope>NUCLEOTIDE SEQUENCE [LARGE SCALE GENOMIC DNA]</scope>
    <source>
        <strain evidence="1 2">PCHR</strain>
    </source>
</reference>
<dbReference type="PANTHER" id="PTHR37841:SF1">
    <property type="entry name" value="DUF3298 DOMAIN-CONTAINING PROTEIN"/>
    <property type="match status" value="1"/>
</dbReference>
<protein>
    <submittedName>
        <fullName evidence="1">WG repeat-containing protein</fullName>
    </submittedName>
</protein>
<dbReference type="Proteomes" id="UP000820977">
    <property type="component" value="Unassembled WGS sequence"/>
</dbReference>
<comment type="caution">
    <text evidence="1">The sequence shown here is derived from an EMBL/GenBank/DDBJ whole genome shotgun (WGS) entry which is preliminary data.</text>
</comment>
<dbReference type="Pfam" id="PF14903">
    <property type="entry name" value="WG_beta_rep"/>
    <property type="match status" value="6"/>
</dbReference>
<dbReference type="RefSeq" id="WP_172345115.1">
    <property type="nucleotide sequence ID" value="NZ_CATEIB010000062.1"/>
</dbReference>
<dbReference type="InterPro" id="IPR032774">
    <property type="entry name" value="WG_beta_rep"/>
</dbReference>